<evidence type="ECO:0000259" key="2">
    <source>
        <dbReference type="Pfam" id="PF07985"/>
    </source>
</evidence>
<dbReference type="OrthoDB" id="551431at2759"/>
<dbReference type="FunCoup" id="W4KI12">
    <property type="interactions" value="138"/>
</dbReference>
<dbReference type="Proteomes" id="UP000030671">
    <property type="component" value="Unassembled WGS sequence"/>
</dbReference>
<feature type="domain" description="SRR1-like" evidence="2">
    <location>
        <begin position="66"/>
        <end position="220"/>
    </location>
</feature>
<dbReference type="Pfam" id="PF07985">
    <property type="entry name" value="SRR1"/>
    <property type="match status" value="1"/>
</dbReference>
<dbReference type="InParanoid" id="W4KI12"/>
<evidence type="ECO:0000313" key="3">
    <source>
        <dbReference type="EMBL" id="ETW85498.1"/>
    </source>
</evidence>
<protein>
    <recommendedName>
        <fullName evidence="2">SRR1-like domain-containing protein</fullName>
    </recommendedName>
</protein>
<name>W4KI12_HETIT</name>
<dbReference type="EMBL" id="KI925455">
    <property type="protein sequence ID" value="ETW85498.1"/>
    <property type="molecule type" value="Genomic_DNA"/>
</dbReference>
<evidence type="ECO:0000313" key="4">
    <source>
        <dbReference type="Proteomes" id="UP000030671"/>
    </source>
</evidence>
<dbReference type="GO" id="GO:0005634">
    <property type="term" value="C:nucleus"/>
    <property type="evidence" value="ECO:0007669"/>
    <property type="project" value="TreeGrafter"/>
</dbReference>
<dbReference type="KEGG" id="hir:HETIRDRAFT_448582"/>
<dbReference type="PANTHER" id="PTHR28626:SF3">
    <property type="entry name" value="SRR1-LIKE PROTEIN"/>
    <property type="match status" value="1"/>
</dbReference>
<dbReference type="GO" id="GO:0005737">
    <property type="term" value="C:cytoplasm"/>
    <property type="evidence" value="ECO:0007669"/>
    <property type="project" value="TreeGrafter"/>
</dbReference>
<sequence>MAASVEQPAFRYADGFKTSGPRKKRTGKLVLQHTSSELYDSSLQELRTGNWLQECHRLTRDAVKEASIDSPSVLCLGLGCPASSRNARSQLAFLIETRDNLFLDRDKVAAYDPAFTAEDVALLAQLSSKDLSIETPTLLFMPHCDMGLYEALLRDNWSSERLCSLFLIGNLFSDYLVNKPSNKMATQFPCLTRLTPYLLARPLPSGGPNPTAFVSLAIQFVAPQALPPRTDTTFWELPSQSDVAGESNKGCFI</sequence>
<dbReference type="InterPro" id="IPR040044">
    <property type="entry name" value="SRR1L"/>
</dbReference>
<keyword evidence="4" id="KW-1185">Reference proteome</keyword>
<proteinExistence type="inferred from homology"/>
<dbReference type="HOGENOM" id="CLU_062516_2_1_1"/>
<reference evidence="3 4" key="1">
    <citation type="journal article" date="2012" name="New Phytol.">
        <title>Insight into trade-off between wood decay and parasitism from the genome of a fungal forest pathogen.</title>
        <authorList>
            <person name="Olson A."/>
            <person name="Aerts A."/>
            <person name="Asiegbu F."/>
            <person name="Belbahri L."/>
            <person name="Bouzid O."/>
            <person name="Broberg A."/>
            <person name="Canback B."/>
            <person name="Coutinho P.M."/>
            <person name="Cullen D."/>
            <person name="Dalman K."/>
            <person name="Deflorio G."/>
            <person name="van Diepen L.T."/>
            <person name="Dunand C."/>
            <person name="Duplessis S."/>
            <person name="Durling M."/>
            <person name="Gonthier P."/>
            <person name="Grimwood J."/>
            <person name="Fossdal C.G."/>
            <person name="Hansson D."/>
            <person name="Henrissat B."/>
            <person name="Hietala A."/>
            <person name="Himmelstrand K."/>
            <person name="Hoffmeister D."/>
            <person name="Hogberg N."/>
            <person name="James T.Y."/>
            <person name="Karlsson M."/>
            <person name="Kohler A."/>
            <person name="Kues U."/>
            <person name="Lee Y.H."/>
            <person name="Lin Y.C."/>
            <person name="Lind M."/>
            <person name="Lindquist E."/>
            <person name="Lombard V."/>
            <person name="Lucas S."/>
            <person name="Lunden K."/>
            <person name="Morin E."/>
            <person name="Murat C."/>
            <person name="Park J."/>
            <person name="Raffaello T."/>
            <person name="Rouze P."/>
            <person name="Salamov A."/>
            <person name="Schmutz J."/>
            <person name="Solheim H."/>
            <person name="Stahlberg J."/>
            <person name="Velez H."/>
            <person name="de Vries R.P."/>
            <person name="Wiebenga A."/>
            <person name="Woodward S."/>
            <person name="Yakovlev I."/>
            <person name="Garbelotto M."/>
            <person name="Martin F."/>
            <person name="Grigoriev I.V."/>
            <person name="Stenlid J."/>
        </authorList>
    </citation>
    <scope>NUCLEOTIDE SEQUENCE [LARGE SCALE GENOMIC DNA]</scope>
    <source>
        <strain evidence="3 4">TC 32-1</strain>
    </source>
</reference>
<gene>
    <name evidence="3" type="ORF">HETIRDRAFT_448582</name>
</gene>
<dbReference type="eggNOG" id="KOG3131">
    <property type="taxonomic scope" value="Eukaryota"/>
</dbReference>
<dbReference type="RefSeq" id="XP_009542352.1">
    <property type="nucleotide sequence ID" value="XM_009544057.1"/>
</dbReference>
<dbReference type="AlphaFoldDB" id="W4KI12"/>
<dbReference type="GeneID" id="20675877"/>
<dbReference type="PANTHER" id="PTHR28626">
    <property type="entry name" value="SRR1-LIKE PROTEIN"/>
    <property type="match status" value="1"/>
</dbReference>
<accession>W4KI12</accession>
<dbReference type="InterPro" id="IPR012942">
    <property type="entry name" value="SRR1-like"/>
</dbReference>
<evidence type="ECO:0000256" key="1">
    <source>
        <dbReference type="ARBA" id="ARBA00009856"/>
    </source>
</evidence>
<organism evidence="3 4">
    <name type="scientific">Heterobasidion irregulare (strain TC 32-1)</name>
    <dbReference type="NCBI Taxonomy" id="747525"/>
    <lineage>
        <taxon>Eukaryota</taxon>
        <taxon>Fungi</taxon>
        <taxon>Dikarya</taxon>
        <taxon>Basidiomycota</taxon>
        <taxon>Agaricomycotina</taxon>
        <taxon>Agaricomycetes</taxon>
        <taxon>Russulales</taxon>
        <taxon>Bondarzewiaceae</taxon>
        <taxon>Heterobasidion</taxon>
        <taxon>Heterobasidion annosum species complex</taxon>
    </lineage>
</organism>
<comment type="similarity">
    <text evidence="1">Belongs to the SRR1 family.</text>
</comment>